<dbReference type="AlphaFoldDB" id="A2EQ99"/>
<comment type="similarity">
    <text evidence="1 4">Belongs to the LTN1 family.</text>
</comment>
<dbReference type="PANTHER" id="PTHR12389">
    <property type="entry name" value="ZINC FINGER PROTEIN 294"/>
    <property type="match status" value="1"/>
</dbReference>
<comment type="subunit">
    <text evidence="4">Component of the ribosome quality control complex (RQC).</text>
</comment>
<dbReference type="InterPro" id="IPR001841">
    <property type="entry name" value="Znf_RING"/>
</dbReference>
<dbReference type="SMART" id="SM01197">
    <property type="entry name" value="FANCL_C"/>
    <property type="match status" value="1"/>
</dbReference>
<keyword evidence="4" id="KW-0808">Transferase</keyword>
<dbReference type="InterPro" id="IPR016024">
    <property type="entry name" value="ARM-type_fold"/>
</dbReference>
<name>A2EQ99_TRIV3</name>
<dbReference type="eggNOG" id="KOG0803">
    <property type="taxonomic scope" value="Eukaryota"/>
</dbReference>
<dbReference type="GO" id="GO:0043023">
    <property type="term" value="F:ribosomal large subunit binding"/>
    <property type="evidence" value="ECO:0000318"/>
    <property type="project" value="GO_Central"/>
</dbReference>
<dbReference type="SUPFAM" id="SSF57850">
    <property type="entry name" value="RING/U-box"/>
    <property type="match status" value="1"/>
</dbReference>
<organism evidence="7 8">
    <name type="scientific">Trichomonas vaginalis (strain ATCC PRA-98 / G3)</name>
    <dbReference type="NCBI Taxonomy" id="412133"/>
    <lineage>
        <taxon>Eukaryota</taxon>
        <taxon>Metamonada</taxon>
        <taxon>Parabasalia</taxon>
        <taxon>Trichomonadida</taxon>
        <taxon>Trichomonadidae</taxon>
        <taxon>Trichomonas</taxon>
    </lineage>
</organism>
<dbReference type="InParanoid" id="A2EQ99"/>
<dbReference type="Gene3D" id="3.30.40.10">
    <property type="entry name" value="Zinc/RING finger domain, C3HC4 (zinc finger)"/>
    <property type="match status" value="1"/>
</dbReference>
<dbReference type="Pfam" id="PF22958">
    <property type="entry name" value="Ltn1_1st"/>
    <property type="match status" value="1"/>
</dbReference>
<comment type="catalytic activity">
    <reaction evidence="4">
        <text>S-ubiquitinyl-[E2 ubiquitin-conjugating enzyme]-L-cysteine + [acceptor protein]-L-lysine = [E2 ubiquitin-conjugating enzyme]-L-cysteine + N(6)-ubiquitinyl-[acceptor protein]-L-lysine.</text>
        <dbReference type="EC" id="2.3.2.27"/>
    </reaction>
</comment>
<reference evidence="7" key="1">
    <citation type="submission" date="2006-10" db="EMBL/GenBank/DDBJ databases">
        <authorList>
            <person name="Amadeo P."/>
            <person name="Zhao Q."/>
            <person name="Wortman J."/>
            <person name="Fraser-Liggett C."/>
            <person name="Carlton J."/>
        </authorList>
    </citation>
    <scope>NUCLEOTIDE SEQUENCE</scope>
    <source>
        <strain evidence="7">G3</strain>
    </source>
</reference>
<sequence length="1178" mass="134260">MKKIANFAPRGAPLATFEMYGTSQNVRLPAAATATAISDSSIRATFMQMSKPNVQIKKDGFASLSEKIPMMDDHQEFLVAVTPSIALFDQTFIDYHPNVRILAVNFIQKICEKLGRDIVEFAPKIFPSLLLYSCDTEQEISNAAKAIFNGYFSTSEKKNAIISKLRSEISLRIKYSYNDLKDMEKHFSNNDEIENWGRVASATLILSTLLLSACKFAPEVLSSFGDVQLRRWISLKDAKFLPQSTTQMRSSAYLYIAINTQNDFFGNEYADLILKLIGSESSPLCQSRLIKLISIYMDKEYLTTEKVRSAILPALTLYYDPIKTGIPALLTRIADQSFVESALNTVSSLPDIELANLFFKILFDLSSDRIELKPSNDCLYQLFNGAISKTPPSRFLGQVDLKYFVGISSDPRVRSSLESGNDDRATEYLQYLDTQSCVDWLKTRETIGINTIIRLIKNLGSTIIRKTWPSIIDIPIEKASDQKRAELIQLYARTDEMPAIIKQFPETVRYFLPNWSAGYDCLRCDELLAMTGELLKQSIGLYRILIQIFPQNEKIESEMEEAILNEIQENEEADPVLFEYYTKPTEKVLTAFLNCLSVEVLEPGDKIIPLLVDHIPKIINDTKQNNLAEQVYKFIESSQIDPLSIDIHPKDNPVFYLELWEKIGFDKLPQDKFIELLSSTLNRKCPWLEIFLYIRNIDWTLVPSKLWDYCSLHPELSELAIKNNDVISLSAICASNNLSYDKLPKTGIVLEALSLIEPPMNINNDLISSVIQNEWNHFTPKSNLISNENLTISLRQVINVLEHSAPIIMSIDEFVPFIEKGAKSDNKFDFFLTLRILSILRDIEMRFDSLQETLQTVIDKSVEFYPLPSPVEREFASAMRIAQLLSPNKFLTLLKLVGHHFTSPTSKMLSKQFSQLIRYFNVWDIIECRLESNLNLTNPLSWHLIVLSLEIMPYQKRMDMVNSFTSELFSIFDSLSIESDDFINLISTFPATAFDWSTKLSNNILHPLNREMTKRGTQRVFEILAKKLKKVKLGNTTIQTNVRNMTISCVYVEDAASVPIKMDITLPDIYPFRREKVSCNIDKGENSSDLRSRVAAAIIQGQGVEAGIRSWHNYIVKELQEKEPCTICYSYLDDQQRIPKVKCSVCGQKFHGACLSKWFAHCLQPTCPFCASPWKPKG</sequence>
<dbReference type="GO" id="GO:0061630">
    <property type="term" value="F:ubiquitin protein ligase activity"/>
    <property type="evidence" value="ECO:0000318"/>
    <property type="project" value="GO_Central"/>
</dbReference>
<dbReference type="STRING" id="5722.A2EQ99"/>
<dbReference type="UniPathway" id="UPA00143"/>
<dbReference type="PROSITE" id="PS00479">
    <property type="entry name" value="ZF_DAG_PE_1"/>
    <property type="match status" value="1"/>
</dbReference>
<dbReference type="GO" id="GO:0008270">
    <property type="term" value="F:zinc ion binding"/>
    <property type="evidence" value="ECO:0007669"/>
    <property type="project" value="UniProtKB-KW"/>
</dbReference>
<feature type="domain" description="Phorbol-ester/DAG-type" evidence="5">
    <location>
        <begin position="1111"/>
        <end position="1162"/>
    </location>
</feature>
<dbReference type="VEuPathDB" id="TrichDB:TVAGG3_0586770"/>
<dbReference type="GO" id="GO:1990116">
    <property type="term" value="P:ribosome-associated ubiquitin-dependent protein catabolic process"/>
    <property type="evidence" value="ECO:0000318"/>
    <property type="project" value="GO_Central"/>
</dbReference>
<comment type="pathway">
    <text evidence="4">Protein modification; protein ubiquitination.</text>
</comment>
<accession>A2EQ99</accession>
<dbReference type="InterPro" id="IPR011989">
    <property type="entry name" value="ARM-like"/>
</dbReference>
<proteinExistence type="inferred from homology"/>
<keyword evidence="4" id="KW-0833">Ubl conjugation pathway</keyword>
<gene>
    <name evidence="7" type="ORF">TVAG_058390</name>
</gene>
<dbReference type="InterPro" id="IPR054476">
    <property type="entry name" value="Ltn1_N"/>
</dbReference>
<evidence type="ECO:0000313" key="8">
    <source>
        <dbReference type="Proteomes" id="UP000001542"/>
    </source>
</evidence>
<protein>
    <recommendedName>
        <fullName evidence="2 4">E3 ubiquitin-protein ligase listerin</fullName>
        <ecNumber evidence="4">2.3.2.27</ecNumber>
    </recommendedName>
    <alternativeName>
        <fullName evidence="4">RING-type E3 ubiquitin transferase listerin</fullName>
    </alternativeName>
</protein>
<feature type="domain" description="RING-type" evidence="6">
    <location>
        <begin position="1125"/>
        <end position="1170"/>
    </location>
</feature>
<dbReference type="SUPFAM" id="SSF48371">
    <property type="entry name" value="ARM repeat"/>
    <property type="match status" value="1"/>
</dbReference>
<reference evidence="7" key="2">
    <citation type="journal article" date="2007" name="Science">
        <title>Draft genome sequence of the sexually transmitted pathogen Trichomonas vaginalis.</title>
        <authorList>
            <person name="Carlton J.M."/>
            <person name="Hirt R.P."/>
            <person name="Silva J.C."/>
            <person name="Delcher A.L."/>
            <person name="Schatz M."/>
            <person name="Zhao Q."/>
            <person name="Wortman J.R."/>
            <person name="Bidwell S.L."/>
            <person name="Alsmark U.C.M."/>
            <person name="Besteiro S."/>
            <person name="Sicheritz-Ponten T."/>
            <person name="Noel C.J."/>
            <person name="Dacks J.B."/>
            <person name="Foster P.G."/>
            <person name="Simillion C."/>
            <person name="Van de Peer Y."/>
            <person name="Miranda-Saavedra D."/>
            <person name="Barton G.J."/>
            <person name="Westrop G.D."/>
            <person name="Mueller S."/>
            <person name="Dessi D."/>
            <person name="Fiori P.L."/>
            <person name="Ren Q."/>
            <person name="Paulsen I."/>
            <person name="Zhang H."/>
            <person name="Bastida-Corcuera F.D."/>
            <person name="Simoes-Barbosa A."/>
            <person name="Brown M.T."/>
            <person name="Hayes R.D."/>
            <person name="Mukherjee M."/>
            <person name="Okumura C.Y."/>
            <person name="Schneider R."/>
            <person name="Smith A.J."/>
            <person name="Vanacova S."/>
            <person name="Villalvazo M."/>
            <person name="Haas B.J."/>
            <person name="Pertea M."/>
            <person name="Feldblyum T.V."/>
            <person name="Utterback T.R."/>
            <person name="Shu C.L."/>
            <person name="Osoegawa K."/>
            <person name="de Jong P.J."/>
            <person name="Hrdy I."/>
            <person name="Horvathova L."/>
            <person name="Zubacova Z."/>
            <person name="Dolezal P."/>
            <person name="Malik S.B."/>
            <person name="Logsdon J.M. Jr."/>
            <person name="Henze K."/>
            <person name="Gupta A."/>
            <person name="Wang C.C."/>
            <person name="Dunne R.L."/>
            <person name="Upcroft J.A."/>
            <person name="Upcroft P."/>
            <person name="White O."/>
            <person name="Salzberg S.L."/>
            <person name="Tang P."/>
            <person name="Chiu C.-H."/>
            <person name="Lee Y.-S."/>
            <person name="Embley T.M."/>
            <person name="Coombs G.H."/>
            <person name="Mottram J.C."/>
            <person name="Tachezy J."/>
            <person name="Fraser-Liggett C.M."/>
            <person name="Johnson P.J."/>
        </authorList>
    </citation>
    <scope>NUCLEOTIDE SEQUENCE [LARGE SCALE GENOMIC DNA]</scope>
    <source>
        <strain evidence="7">G3</strain>
    </source>
</reference>
<dbReference type="RefSeq" id="XP_001317405.1">
    <property type="nucleotide sequence ID" value="XM_001317370.1"/>
</dbReference>
<dbReference type="InterPro" id="IPR039795">
    <property type="entry name" value="LTN1/Rkr1"/>
</dbReference>
<evidence type="ECO:0000259" key="6">
    <source>
        <dbReference type="PROSITE" id="PS50089"/>
    </source>
</evidence>
<evidence type="ECO:0000256" key="1">
    <source>
        <dbReference type="ARBA" id="ARBA00007997"/>
    </source>
</evidence>
<keyword evidence="4" id="KW-0862">Zinc</keyword>
<dbReference type="InterPro" id="IPR002219">
    <property type="entry name" value="PKC_DAG/PE"/>
</dbReference>
<comment type="function">
    <text evidence="4">E3 ubiquitin-protein ligase. Component of the ribosome quality control complex (RQC), a ribosome-associated complex that mediates ubiquitination and extraction of incompletely synthesized nascent chains for proteasomal degradation.</text>
</comment>
<keyword evidence="4" id="KW-0479">Metal-binding</keyword>
<dbReference type="InterPro" id="IPR013083">
    <property type="entry name" value="Znf_RING/FYVE/PHD"/>
</dbReference>
<dbReference type="KEGG" id="tva:4763048"/>
<dbReference type="Proteomes" id="UP000001542">
    <property type="component" value="Unassembled WGS sequence"/>
</dbReference>
<evidence type="ECO:0000256" key="4">
    <source>
        <dbReference type="RuleBase" id="RU367090"/>
    </source>
</evidence>
<keyword evidence="3 4" id="KW-0863">Zinc-finger</keyword>
<dbReference type="Gene3D" id="1.25.10.10">
    <property type="entry name" value="Leucine-rich Repeat Variant"/>
    <property type="match status" value="1"/>
</dbReference>
<dbReference type="GO" id="GO:0072344">
    <property type="term" value="P:rescue of stalled ribosome"/>
    <property type="evidence" value="ECO:0000318"/>
    <property type="project" value="GO_Central"/>
</dbReference>
<keyword evidence="8" id="KW-1185">Reference proteome</keyword>
<dbReference type="VEuPathDB" id="TrichDB:TVAG_058390"/>
<dbReference type="GO" id="GO:1990112">
    <property type="term" value="C:RQC complex"/>
    <property type="evidence" value="ECO:0000318"/>
    <property type="project" value="GO_Central"/>
</dbReference>
<evidence type="ECO:0000256" key="3">
    <source>
        <dbReference type="PROSITE-ProRule" id="PRU00175"/>
    </source>
</evidence>
<dbReference type="GO" id="GO:0016567">
    <property type="term" value="P:protein ubiquitination"/>
    <property type="evidence" value="ECO:0007669"/>
    <property type="project" value="UniProtKB-UniPathway"/>
</dbReference>
<dbReference type="EMBL" id="DS113455">
    <property type="protein sequence ID" value="EAY05182.1"/>
    <property type="molecule type" value="Genomic_DNA"/>
</dbReference>
<evidence type="ECO:0000259" key="5">
    <source>
        <dbReference type="PROSITE" id="PS50081"/>
    </source>
</evidence>
<evidence type="ECO:0000256" key="2">
    <source>
        <dbReference type="ARBA" id="ARBA00017157"/>
    </source>
</evidence>
<evidence type="ECO:0000313" key="7">
    <source>
        <dbReference type="EMBL" id="EAY05182.1"/>
    </source>
</evidence>
<dbReference type="PANTHER" id="PTHR12389:SF0">
    <property type="entry name" value="E3 UBIQUITIN-PROTEIN LIGASE LISTERIN"/>
    <property type="match status" value="1"/>
</dbReference>
<dbReference type="PROSITE" id="PS50081">
    <property type="entry name" value="ZF_DAG_PE_2"/>
    <property type="match status" value="1"/>
</dbReference>
<dbReference type="OrthoDB" id="6108at2759"/>
<dbReference type="GO" id="GO:0005829">
    <property type="term" value="C:cytosol"/>
    <property type="evidence" value="ECO:0000318"/>
    <property type="project" value="GO_Central"/>
</dbReference>
<dbReference type="EC" id="2.3.2.27" evidence="4"/>
<dbReference type="PROSITE" id="PS50089">
    <property type="entry name" value="ZF_RING_2"/>
    <property type="match status" value="1"/>
</dbReference>